<dbReference type="KEGG" id="msk:MSUIS_01690"/>
<evidence type="ECO:0000313" key="2">
    <source>
        <dbReference type="Proteomes" id="UP000008645"/>
    </source>
</evidence>
<name>F0V340_MYCS3</name>
<sequence>MLIPLFGGAVPLTALLLQDNSLTNVFESTISIVRGGGTQQIF</sequence>
<accession>F0V340</accession>
<dbReference type="EMBL" id="FQ790233">
    <property type="protein sequence ID" value="CBZ40262.1"/>
    <property type="molecule type" value="Genomic_DNA"/>
</dbReference>
<reference evidence="1 2" key="1">
    <citation type="journal article" date="2011" name="J. Bacteriol.">
        <title>Complete genome sequence of the hemotrophic Mycoplasma suis strain KI3806.</title>
        <authorList>
            <person name="Oehlerking J."/>
            <person name="Kube M."/>
            <person name="Felder K.M."/>
            <person name="Matter D."/>
            <person name="Wittenbrink M.M."/>
            <person name="Schwarzenbach S."/>
            <person name="Kramer M.M."/>
            <person name="Hoelzle K."/>
            <person name="Hoelzle L.E."/>
        </authorList>
    </citation>
    <scope>NUCLEOTIDE SEQUENCE [LARGE SCALE GENOMIC DNA]</scope>
    <source>
        <strain evidence="2">KI_3806</strain>
    </source>
</reference>
<protein>
    <submittedName>
        <fullName evidence="1">Uncharacterized protein</fullName>
    </submittedName>
</protein>
<dbReference type="AlphaFoldDB" id="F0V340"/>
<gene>
    <name evidence="1" type="ORF">MSUIS_01690</name>
</gene>
<evidence type="ECO:0000313" key="1">
    <source>
        <dbReference type="EMBL" id="CBZ40262.1"/>
    </source>
</evidence>
<dbReference type="HOGENOM" id="CLU_3254385_0_0_14"/>
<proteinExistence type="predicted"/>
<dbReference type="Proteomes" id="UP000008645">
    <property type="component" value="Chromosome"/>
</dbReference>
<organism evidence="1 2">
    <name type="scientific">Mycoplasma suis (strain KI_3806)</name>
    <dbReference type="NCBI Taxonomy" id="708248"/>
    <lineage>
        <taxon>Bacteria</taxon>
        <taxon>Bacillati</taxon>
        <taxon>Mycoplasmatota</taxon>
        <taxon>Mollicutes</taxon>
        <taxon>Mycoplasmataceae</taxon>
        <taxon>Mycoplasma</taxon>
    </lineage>
</organism>